<dbReference type="GO" id="GO:0045087">
    <property type="term" value="P:innate immune response"/>
    <property type="evidence" value="ECO:0000318"/>
    <property type="project" value="GO_Central"/>
</dbReference>
<dbReference type="Pfam" id="PF13765">
    <property type="entry name" value="PRY"/>
    <property type="match status" value="1"/>
</dbReference>
<sequence length="315" mass="36590">MKTFLYSIKCNKIMKTEMEKTKVNFRQLHHFLEAEEKLLLAQMEKVVKEITGKRDTVLIRVSKEMFSLENCVREMEEKCQQPQLHLLQDVKNISLSTKKKKAFKNPMFFPPKLKWQIWDCSDVNSFQVGIMNQFRDALISGHKWQKANITLDPNTAHPQLILSHGRKSVRWGEKCQKLPQKAERFEEKFIVLGREGFTVGRHFWDISVGGEWAVGVARKSVERKGAIEFSPKGGIWEMGKWGGQYRAPNPSNDNLLSLDKELKRIRICLNSAAGHVTFYDLDTTTRIHTFLAPSFSEETLLPFFWVRLNGYLNIL</sequence>
<organism evidence="5 6">
    <name type="scientific">Anolis carolinensis</name>
    <name type="common">Green anole</name>
    <name type="synonym">American chameleon</name>
    <dbReference type="NCBI Taxonomy" id="28377"/>
    <lineage>
        <taxon>Eukaryota</taxon>
        <taxon>Metazoa</taxon>
        <taxon>Chordata</taxon>
        <taxon>Craniata</taxon>
        <taxon>Vertebrata</taxon>
        <taxon>Euteleostomi</taxon>
        <taxon>Lepidosauria</taxon>
        <taxon>Squamata</taxon>
        <taxon>Bifurcata</taxon>
        <taxon>Unidentata</taxon>
        <taxon>Episquamata</taxon>
        <taxon>Toxicofera</taxon>
        <taxon>Iguania</taxon>
        <taxon>Dactyloidae</taxon>
        <taxon>Anolis</taxon>
    </lineage>
</organism>
<dbReference type="Pfam" id="PF00622">
    <property type="entry name" value="SPRY"/>
    <property type="match status" value="1"/>
</dbReference>
<evidence type="ECO:0000256" key="1">
    <source>
        <dbReference type="ARBA" id="ARBA00009651"/>
    </source>
</evidence>
<evidence type="ECO:0000259" key="4">
    <source>
        <dbReference type="PROSITE" id="PS50188"/>
    </source>
</evidence>
<comment type="function">
    <text evidence="3">Neurotoxin that produces dose-dependent hypolocomotion and hyperalgesia in mice. May directly act on the central nervous system, as it is 6500-fold more potent when administered intracerebroventricularly than intraperitoneal.</text>
</comment>
<dbReference type="SUPFAM" id="SSF49899">
    <property type="entry name" value="Concanavalin A-like lectins/glucanases"/>
    <property type="match status" value="1"/>
</dbReference>
<dbReference type="PRINTS" id="PR01407">
    <property type="entry name" value="BUTYPHLNCDUF"/>
</dbReference>
<evidence type="ECO:0000256" key="2">
    <source>
        <dbReference type="ARBA" id="ARBA00022699"/>
    </source>
</evidence>
<reference evidence="5" key="3">
    <citation type="submission" date="2025-09" db="UniProtKB">
        <authorList>
            <consortium name="Ensembl"/>
        </authorList>
    </citation>
    <scope>IDENTIFICATION</scope>
</reference>
<feature type="domain" description="B30.2/SPRY" evidence="4">
    <location>
        <begin position="129"/>
        <end position="315"/>
    </location>
</feature>
<reference evidence="5 6" key="1">
    <citation type="submission" date="2009-12" db="EMBL/GenBank/DDBJ databases">
        <title>The Genome Sequence of Anolis carolinensis (Green Anole Lizard).</title>
        <authorList>
            <consortium name="The Genome Sequencing Platform"/>
            <person name="Di Palma F."/>
            <person name="Alfoldi J."/>
            <person name="Heiman D."/>
            <person name="Young S."/>
            <person name="Grabherr M."/>
            <person name="Johnson J."/>
            <person name="Lander E.S."/>
            <person name="Lindblad-Toh K."/>
        </authorList>
    </citation>
    <scope>NUCLEOTIDE SEQUENCE [LARGE SCALE GENOMIC DNA]</scope>
    <source>
        <strain evidence="5 6">JBL SC #1</strain>
    </source>
</reference>
<dbReference type="GeneTree" id="ENSGT01030000234669"/>
<dbReference type="SMART" id="SM00449">
    <property type="entry name" value="SPRY"/>
    <property type="match status" value="1"/>
</dbReference>
<dbReference type="GO" id="GO:0005737">
    <property type="term" value="C:cytoplasm"/>
    <property type="evidence" value="ECO:0000318"/>
    <property type="project" value="GO_Central"/>
</dbReference>
<accession>R4GDG2</accession>
<dbReference type="InterPro" id="IPR001870">
    <property type="entry name" value="B30.2/SPRY"/>
</dbReference>
<dbReference type="InterPro" id="IPR003877">
    <property type="entry name" value="SPRY_dom"/>
</dbReference>
<dbReference type="AlphaFoldDB" id="R4GDG2"/>
<keyword evidence="2" id="KW-0800">Toxin</keyword>
<dbReference type="FunFam" id="2.60.120.920:FF:000004">
    <property type="entry name" value="Butyrophilin subfamily 1 member A1"/>
    <property type="match status" value="1"/>
</dbReference>
<dbReference type="Ensembl" id="ENSACAT00000030840.2">
    <property type="protein sequence ID" value="ENSACAP00000023421.2"/>
    <property type="gene ID" value="ENSACAG00000028871.2"/>
</dbReference>
<dbReference type="HOGENOM" id="CLU_013137_0_0_1"/>
<dbReference type="PROSITE" id="PS50188">
    <property type="entry name" value="B302_SPRY"/>
    <property type="match status" value="1"/>
</dbReference>
<dbReference type="PANTHER" id="PTHR24103">
    <property type="entry name" value="E3 UBIQUITIN-PROTEIN LIGASE TRIM"/>
    <property type="match status" value="1"/>
</dbReference>
<dbReference type="Gene3D" id="2.60.120.920">
    <property type="match status" value="1"/>
</dbReference>
<dbReference type="GO" id="GO:0061630">
    <property type="term" value="F:ubiquitin protein ligase activity"/>
    <property type="evidence" value="ECO:0000318"/>
    <property type="project" value="GO_Central"/>
</dbReference>
<dbReference type="InParanoid" id="R4GDG2"/>
<dbReference type="InterPro" id="IPR050143">
    <property type="entry name" value="TRIM/RBCC"/>
</dbReference>
<dbReference type="InterPro" id="IPR013320">
    <property type="entry name" value="ConA-like_dom_sf"/>
</dbReference>
<evidence type="ECO:0000313" key="6">
    <source>
        <dbReference type="Proteomes" id="UP000001646"/>
    </source>
</evidence>
<evidence type="ECO:0000256" key="3">
    <source>
        <dbReference type="ARBA" id="ARBA00034460"/>
    </source>
</evidence>
<proteinExistence type="inferred from homology"/>
<evidence type="ECO:0000313" key="5">
    <source>
        <dbReference type="Ensembl" id="ENSACAP00000023421.2"/>
    </source>
</evidence>
<reference evidence="5" key="2">
    <citation type="submission" date="2025-08" db="UniProtKB">
        <authorList>
            <consortium name="Ensembl"/>
        </authorList>
    </citation>
    <scope>IDENTIFICATION</scope>
</reference>
<dbReference type="Proteomes" id="UP000001646">
    <property type="component" value="Chromosome 2"/>
</dbReference>
<dbReference type="InterPro" id="IPR043136">
    <property type="entry name" value="B30.2/SPRY_sf"/>
</dbReference>
<keyword evidence="2" id="KW-0528">Neurotoxin</keyword>
<dbReference type="InterPro" id="IPR006574">
    <property type="entry name" value="PRY"/>
</dbReference>
<dbReference type="Bgee" id="ENSACAG00000028871">
    <property type="expression patterns" value="Expressed in lung and 4 other cell types or tissues"/>
</dbReference>
<dbReference type="SMART" id="SM00589">
    <property type="entry name" value="PRY"/>
    <property type="match status" value="1"/>
</dbReference>
<comment type="similarity">
    <text evidence="1">Belongs to the ohanin/vespryn family.</text>
</comment>
<protein>
    <recommendedName>
        <fullName evidence="4">B30.2/SPRY domain-containing protein</fullName>
    </recommendedName>
</protein>
<dbReference type="InterPro" id="IPR003879">
    <property type="entry name" value="Butyrophylin_SPRY"/>
</dbReference>
<name>R4GDG2_ANOCA</name>
<keyword evidence="6" id="KW-1185">Reference proteome</keyword>
<dbReference type="eggNOG" id="KOG2177">
    <property type="taxonomic scope" value="Eukaryota"/>
</dbReference>